<feature type="compositionally biased region" description="Polar residues" evidence="1">
    <location>
        <begin position="59"/>
        <end position="77"/>
    </location>
</feature>
<comment type="caution">
    <text evidence="2">The sequence shown here is derived from an EMBL/GenBank/DDBJ whole genome shotgun (WGS) entry which is preliminary data.</text>
</comment>
<evidence type="ECO:0000313" key="3">
    <source>
        <dbReference type="Proteomes" id="UP001151760"/>
    </source>
</evidence>
<feature type="compositionally biased region" description="Acidic residues" evidence="1">
    <location>
        <begin position="287"/>
        <end position="298"/>
    </location>
</feature>
<protein>
    <recommendedName>
        <fullName evidence="4">Retrotransposon gag domain-containing protein</fullName>
    </recommendedName>
</protein>
<evidence type="ECO:0008006" key="4">
    <source>
        <dbReference type="Google" id="ProtNLM"/>
    </source>
</evidence>
<name>A0ABQ4WEP2_9ASTR</name>
<sequence length="305" mass="34307">MPPRRPSIAKRALVARRALSARTANNPARNASTTTDAPMSVDVINQQIETRVAEALANQEQLRNNSVNGDGSQNSRSGTERPTRTPRECTFKDFLNCQPLTFKGTEGVVGLTQWFEKMESVFHISNCTIENQVKFSTCTFLDATLTWWNSHVKTVETSIDVRDDVFEESDEVEKYVDGLPDMIQAENKRKFDNNNQAQQQLPKRQNVAQAYAARTGERKEYAGTLPLYNKCKFHHNGSCTVKNQGHYKSDCPELRNRNHGNQTEDTKAHGVVYALGGEETDQYPNNIEDDIGAQEEDFLASTSEP</sequence>
<dbReference type="Proteomes" id="UP001151760">
    <property type="component" value="Unassembled WGS sequence"/>
</dbReference>
<feature type="region of interest" description="Disordered" evidence="1">
    <location>
        <begin position="280"/>
        <end position="305"/>
    </location>
</feature>
<gene>
    <name evidence="2" type="ORF">Tco_0624708</name>
</gene>
<accession>A0ABQ4WEP2</accession>
<organism evidence="2 3">
    <name type="scientific">Tanacetum coccineum</name>
    <dbReference type="NCBI Taxonomy" id="301880"/>
    <lineage>
        <taxon>Eukaryota</taxon>
        <taxon>Viridiplantae</taxon>
        <taxon>Streptophyta</taxon>
        <taxon>Embryophyta</taxon>
        <taxon>Tracheophyta</taxon>
        <taxon>Spermatophyta</taxon>
        <taxon>Magnoliopsida</taxon>
        <taxon>eudicotyledons</taxon>
        <taxon>Gunneridae</taxon>
        <taxon>Pentapetalae</taxon>
        <taxon>asterids</taxon>
        <taxon>campanulids</taxon>
        <taxon>Asterales</taxon>
        <taxon>Asteraceae</taxon>
        <taxon>Asteroideae</taxon>
        <taxon>Anthemideae</taxon>
        <taxon>Anthemidinae</taxon>
        <taxon>Tanacetum</taxon>
    </lineage>
</organism>
<reference evidence="2" key="2">
    <citation type="submission" date="2022-01" db="EMBL/GenBank/DDBJ databases">
        <authorList>
            <person name="Yamashiro T."/>
            <person name="Shiraishi A."/>
            <person name="Satake H."/>
            <person name="Nakayama K."/>
        </authorList>
    </citation>
    <scope>NUCLEOTIDE SEQUENCE</scope>
</reference>
<evidence type="ECO:0000313" key="2">
    <source>
        <dbReference type="EMBL" id="GJS51346.1"/>
    </source>
</evidence>
<feature type="region of interest" description="Disordered" evidence="1">
    <location>
        <begin position="59"/>
        <end position="87"/>
    </location>
</feature>
<proteinExistence type="predicted"/>
<dbReference type="EMBL" id="BQNB010008578">
    <property type="protein sequence ID" value="GJS51346.1"/>
    <property type="molecule type" value="Genomic_DNA"/>
</dbReference>
<reference evidence="2" key="1">
    <citation type="journal article" date="2022" name="Int. J. Mol. Sci.">
        <title>Draft Genome of Tanacetum Coccineum: Genomic Comparison of Closely Related Tanacetum-Family Plants.</title>
        <authorList>
            <person name="Yamashiro T."/>
            <person name="Shiraishi A."/>
            <person name="Nakayama K."/>
            <person name="Satake H."/>
        </authorList>
    </citation>
    <scope>NUCLEOTIDE SEQUENCE</scope>
</reference>
<evidence type="ECO:0000256" key="1">
    <source>
        <dbReference type="SAM" id="MobiDB-lite"/>
    </source>
</evidence>
<keyword evidence="3" id="KW-1185">Reference proteome</keyword>
<feature type="compositionally biased region" description="Basic and acidic residues" evidence="1">
    <location>
        <begin position="78"/>
        <end position="87"/>
    </location>
</feature>